<dbReference type="PANTHER" id="PTHR43280">
    <property type="entry name" value="ARAC-FAMILY TRANSCRIPTIONAL REGULATOR"/>
    <property type="match status" value="1"/>
</dbReference>
<evidence type="ECO:0000259" key="5">
    <source>
        <dbReference type="PROSITE" id="PS01124"/>
    </source>
</evidence>
<dbReference type="PROSITE" id="PS01124">
    <property type="entry name" value="HTH_ARAC_FAMILY_2"/>
    <property type="match status" value="1"/>
</dbReference>
<dbReference type="SMART" id="SM00342">
    <property type="entry name" value="HTH_ARAC"/>
    <property type="match status" value="1"/>
</dbReference>
<dbReference type="Gene3D" id="1.10.10.60">
    <property type="entry name" value="Homeodomain-like"/>
    <property type="match status" value="2"/>
</dbReference>
<dbReference type="Pfam" id="PF17853">
    <property type="entry name" value="GGDEF_2"/>
    <property type="match status" value="1"/>
</dbReference>
<feature type="modified residue" description="4-aspartylphosphate" evidence="4">
    <location>
        <position position="55"/>
    </location>
</feature>
<dbReference type="InterPro" id="IPR018060">
    <property type="entry name" value="HTH_AraC"/>
</dbReference>
<dbReference type="CDD" id="cd17536">
    <property type="entry name" value="REC_YesN-like"/>
    <property type="match status" value="1"/>
</dbReference>
<dbReference type="RefSeq" id="WP_157325098.1">
    <property type="nucleotide sequence ID" value="NZ_WSEM01000034.1"/>
</dbReference>
<dbReference type="InterPro" id="IPR041522">
    <property type="entry name" value="CdaR_GGDEF"/>
</dbReference>
<reference evidence="7 8" key="1">
    <citation type="submission" date="2019-12" db="EMBL/GenBank/DDBJ databases">
        <authorList>
            <person name="Huq M.A."/>
        </authorList>
    </citation>
    <scope>NUCLEOTIDE SEQUENCE [LARGE SCALE GENOMIC DNA]</scope>
    <source>
        <strain evidence="7 8">MAH-34</strain>
    </source>
</reference>
<protein>
    <submittedName>
        <fullName evidence="7">AraC family transcriptional regulator</fullName>
    </submittedName>
</protein>
<evidence type="ECO:0000313" key="8">
    <source>
        <dbReference type="Proteomes" id="UP000467637"/>
    </source>
</evidence>
<evidence type="ECO:0000313" key="7">
    <source>
        <dbReference type="EMBL" id="MVQ39197.1"/>
    </source>
</evidence>
<dbReference type="PANTHER" id="PTHR43280:SF34">
    <property type="entry name" value="ARAC-FAMILY TRANSCRIPTIONAL REGULATOR"/>
    <property type="match status" value="1"/>
</dbReference>
<keyword evidence="3" id="KW-0804">Transcription</keyword>
<dbReference type="InterPro" id="IPR011006">
    <property type="entry name" value="CheY-like_superfamily"/>
</dbReference>
<dbReference type="InterPro" id="IPR009057">
    <property type="entry name" value="Homeodomain-like_sf"/>
</dbReference>
<organism evidence="7 8">
    <name type="scientific">Paenibacillus anseongense</name>
    <dbReference type="NCBI Taxonomy" id="2682845"/>
    <lineage>
        <taxon>Bacteria</taxon>
        <taxon>Bacillati</taxon>
        <taxon>Bacillota</taxon>
        <taxon>Bacilli</taxon>
        <taxon>Bacillales</taxon>
        <taxon>Paenibacillaceae</taxon>
        <taxon>Paenibacillus</taxon>
    </lineage>
</organism>
<dbReference type="InterPro" id="IPR001789">
    <property type="entry name" value="Sig_transdc_resp-reg_receiver"/>
</dbReference>
<dbReference type="Proteomes" id="UP000467637">
    <property type="component" value="Unassembled WGS sequence"/>
</dbReference>
<dbReference type="PROSITE" id="PS50110">
    <property type="entry name" value="RESPONSE_REGULATORY"/>
    <property type="match status" value="1"/>
</dbReference>
<evidence type="ECO:0000259" key="6">
    <source>
        <dbReference type="PROSITE" id="PS50110"/>
    </source>
</evidence>
<comment type="caution">
    <text evidence="7">The sequence shown here is derived from an EMBL/GenBank/DDBJ whole genome shotgun (WGS) entry which is preliminary data.</text>
</comment>
<sequence>MLTVVLADDDCLVTEILNDTIPWHDLGMQVVGIADHGRKALDLCLELQPDILVTDIQMPFCNGLEVAMELMEHDIPTKIILISGVQDFNYARLALNVKATGYILKPIQLKEVTSVLKKARDTIEMEFQREQVIQRLTSQLSENMSLMRDKFLTNLIFDGMESNDELQERLVYFDLPFRISEDITVAVAKMDEYEQRVRKEGVERVQFFNFSIKNIIEQTLNNFQAGICFSTKDNEFVIIFGEEYCYEDKMTQIFEGIEQLLIDFEGISLSIGIGNCVSVKTANLSYRCACNAVSYKFYTGNNSIIHINDIIDSNTIDKMSDLNHNARLNELQKLLLVEIKLGESIKTMALFEEYYSLLSKINQFSQEYIRGRFLELVIDAHREICETEDEVEEVNATYMISLQAIMRGESISAIKPNASKMLICIADYYSAKYNKKHNNLVERIKRYVNRNFKENISLAEIASEVFMSPTYICAVFKRETGQTINEYIIEMKMNDAKKMLASTKMKIMDISEDLGYENSQYFSYSFKKYLGETPQQYRNRFSQKA</sequence>
<keyword evidence="1" id="KW-0805">Transcription regulation</keyword>
<evidence type="ECO:0000256" key="1">
    <source>
        <dbReference type="ARBA" id="ARBA00023015"/>
    </source>
</evidence>
<keyword evidence="4" id="KW-0597">Phosphoprotein</keyword>
<dbReference type="EMBL" id="WSEM01000034">
    <property type="protein sequence ID" value="MVQ39197.1"/>
    <property type="molecule type" value="Genomic_DNA"/>
</dbReference>
<dbReference type="InterPro" id="IPR020449">
    <property type="entry name" value="Tscrpt_reg_AraC-type_HTH"/>
</dbReference>
<evidence type="ECO:0000256" key="2">
    <source>
        <dbReference type="ARBA" id="ARBA00023125"/>
    </source>
</evidence>
<proteinExistence type="predicted"/>
<accession>A0ABW9UGB0</accession>
<keyword evidence="8" id="KW-1185">Reference proteome</keyword>
<dbReference type="Gene3D" id="3.40.50.2300">
    <property type="match status" value="1"/>
</dbReference>
<dbReference type="InterPro" id="IPR018062">
    <property type="entry name" value="HTH_AraC-typ_CS"/>
</dbReference>
<dbReference type="PRINTS" id="PR00032">
    <property type="entry name" value="HTHARAC"/>
</dbReference>
<evidence type="ECO:0000256" key="3">
    <source>
        <dbReference type="ARBA" id="ARBA00023163"/>
    </source>
</evidence>
<feature type="domain" description="Response regulatory" evidence="6">
    <location>
        <begin position="3"/>
        <end position="120"/>
    </location>
</feature>
<dbReference type="Pfam" id="PF12833">
    <property type="entry name" value="HTH_18"/>
    <property type="match status" value="1"/>
</dbReference>
<evidence type="ECO:0000256" key="4">
    <source>
        <dbReference type="PROSITE-ProRule" id="PRU00169"/>
    </source>
</evidence>
<keyword evidence="2" id="KW-0238">DNA-binding</keyword>
<dbReference type="SUPFAM" id="SSF52172">
    <property type="entry name" value="CheY-like"/>
    <property type="match status" value="1"/>
</dbReference>
<dbReference type="SMART" id="SM00448">
    <property type="entry name" value="REC"/>
    <property type="match status" value="1"/>
</dbReference>
<name>A0ABW9UGB0_9BACL</name>
<gene>
    <name evidence="7" type="ORF">GON05_31860</name>
</gene>
<feature type="domain" description="HTH araC/xylS-type" evidence="5">
    <location>
        <begin position="442"/>
        <end position="540"/>
    </location>
</feature>
<dbReference type="Pfam" id="PF00072">
    <property type="entry name" value="Response_reg"/>
    <property type="match status" value="1"/>
</dbReference>
<dbReference type="SUPFAM" id="SSF46689">
    <property type="entry name" value="Homeodomain-like"/>
    <property type="match status" value="2"/>
</dbReference>
<dbReference type="PROSITE" id="PS00041">
    <property type="entry name" value="HTH_ARAC_FAMILY_1"/>
    <property type="match status" value="1"/>
</dbReference>